<dbReference type="PANTHER" id="PTHR42944:SF1">
    <property type="entry name" value="ADENINE DNA GLYCOSYLASE"/>
    <property type="match status" value="1"/>
</dbReference>
<evidence type="ECO:0000256" key="5">
    <source>
        <dbReference type="ARBA" id="ARBA00022023"/>
    </source>
</evidence>
<dbReference type="EC" id="3.2.2.31" evidence="4 14"/>
<dbReference type="Pfam" id="PF00633">
    <property type="entry name" value="HHH"/>
    <property type="match status" value="1"/>
</dbReference>
<keyword evidence="13 14" id="KW-0326">Glycosidase</keyword>
<evidence type="ECO:0000256" key="8">
    <source>
        <dbReference type="ARBA" id="ARBA00022763"/>
    </source>
</evidence>
<accession>A0ABW1PPR6</accession>
<dbReference type="Gene3D" id="1.10.1670.10">
    <property type="entry name" value="Helix-hairpin-Helix base-excision DNA repair enzymes (C-terminal)"/>
    <property type="match status" value="1"/>
</dbReference>
<dbReference type="InterPro" id="IPR005760">
    <property type="entry name" value="A/G_AdeGlyc_MutY"/>
</dbReference>
<gene>
    <name evidence="16" type="primary">mutY</name>
    <name evidence="16" type="ORF">ACFPVY_11325</name>
</gene>
<dbReference type="Pfam" id="PF14815">
    <property type="entry name" value="NUDIX_4"/>
    <property type="match status" value="1"/>
</dbReference>
<evidence type="ECO:0000256" key="10">
    <source>
        <dbReference type="ARBA" id="ARBA00023004"/>
    </source>
</evidence>
<comment type="function">
    <text evidence="2">Adenine glycosylase active on G-A mispairs. MutY also corrects error-prone DNA synthesis past GO lesions which are due to the oxidatively damaged form of guanine: 7,8-dihydro-8-oxoguanine (8-oxo-dGTP).</text>
</comment>
<evidence type="ECO:0000256" key="1">
    <source>
        <dbReference type="ARBA" id="ARBA00000843"/>
    </source>
</evidence>
<keyword evidence="7" id="KW-0479">Metal-binding</keyword>
<evidence type="ECO:0000256" key="2">
    <source>
        <dbReference type="ARBA" id="ARBA00002933"/>
    </source>
</evidence>
<dbReference type="RefSeq" id="WP_379792126.1">
    <property type="nucleotide sequence ID" value="NZ_JBHSQB010000008.1"/>
</dbReference>
<evidence type="ECO:0000256" key="9">
    <source>
        <dbReference type="ARBA" id="ARBA00022801"/>
    </source>
</evidence>
<dbReference type="CDD" id="cd03431">
    <property type="entry name" value="NUDIX_DNA_Glycosylase_C-MutY"/>
    <property type="match status" value="1"/>
</dbReference>
<proteinExistence type="inferred from homology"/>
<dbReference type="InterPro" id="IPR029119">
    <property type="entry name" value="MutY_C"/>
</dbReference>
<dbReference type="GO" id="GO:0000701">
    <property type="term" value="F:purine-specific mismatch base pair DNA N-glycosylase activity"/>
    <property type="evidence" value="ECO:0007669"/>
    <property type="project" value="UniProtKB-EC"/>
</dbReference>
<comment type="similarity">
    <text evidence="3 14">Belongs to the Nth/MutY family.</text>
</comment>
<feature type="domain" description="HhH-GPD" evidence="15">
    <location>
        <begin position="35"/>
        <end position="186"/>
    </location>
</feature>
<dbReference type="InterPro" id="IPR023170">
    <property type="entry name" value="HhH_base_excis_C"/>
</dbReference>
<keyword evidence="8 14" id="KW-0227">DNA damage</keyword>
<dbReference type="Pfam" id="PF10576">
    <property type="entry name" value="EndIII_4Fe-2S"/>
    <property type="match status" value="1"/>
</dbReference>
<dbReference type="PANTHER" id="PTHR42944">
    <property type="entry name" value="ADENINE DNA GLYCOSYLASE"/>
    <property type="match status" value="1"/>
</dbReference>
<evidence type="ECO:0000256" key="13">
    <source>
        <dbReference type="ARBA" id="ARBA00023295"/>
    </source>
</evidence>
<evidence type="ECO:0000256" key="6">
    <source>
        <dbReference type="ARBA" id="ARBA00022485"/>
    </source>
</evidence>
<dbReference type="Proteomes" id="UP001596287">
    <property type="component" value="Unassembled WGS sequence"/>
</dbReference>
<dbReference type="Pfam" id="PF00730">
    <property type="entry name" value="HhH-GPD"/>
    <property type="match status" value="1"/>
</dbReference>
<name>A0ABW1PPR6_9FLAO</name>
<comment type="caution">
    <text evidence="16">The sequence shown here is derived from an EMBL/GenBank/DDBJ whole genome shotgun (WGS) entry which is preliminary data.</text>
</comment>
<dbReference type="EMBL" id="JBHSQB010000008">
    <property type="protein sequence ID" value="MFC6097234.1"/>
    <property type="molecule type" value="Genomic_DNA"/>
</dbReference>
<dbReference type="CDD" id="cd00056">
    <property type="entry name" value="ENDO3c"/>
    <property type="match status" value="1"/>
</dbReference>
<evidence type="ECO:0000256" key="7">
    <source>
        <dbReference type="ARBA" id="ARBA00022723"/>
    </source>
</evidence>
<organism evidence="16 17">
    <name type="scientific">Flavobacterium qiangtangense</name>
    <dbReference type="NCBI Taxonomy" id="1442595"/>
    <lineage>
        <taxon>Bacteria</taxon>
        <taxon>Pseudomonadati</taxon>
        <taxon>Bacteroidota</taxon>
        <taxon>Flavobacteriia</taxon>
        <taxon>Flavobacteriales</taxon>
        <taxon>Flavobacteriaceae</taxon>
        <taxon>Flavobacterium</taxon>
    </lineage>
</organism>
<keyword evidence="12" id="KW-0234">DNA repair</keyword>
<evidence type="ECO:0000256" key="14">
    <source>
        <dbReference type="RuleBase" id="RU365096"/>
    </source>
</evidence>
<keyword evidence="11" id="KW-0411">Iron-sulfur</keyword>
<keyword evidence="17" id="KW-1185">Reference proteome</keyword>
<evidence type="ECO:0000313" key="17">
    <source>
        <dbReference type="Proteomes" id="UP001596287"/>
    </source>
</evidence>
<dbReference type="Gene3D" id="1.10.340.30">
    <property type="entry name" value="Hypothetical protein, domain 2"/>
    <property type="match status" value="1"/>
</dbReference>
<dbReference type="NCBIfam" id="TIGR01084">
    <property type="entry name" value="mutY"/>
    <property type="match status" value="1"/>
</dbReference>
<dbReference type="InterPro" id="IPR011257">
    <property type="entry name" value="DNA_glycosylase"/>
</dbReference>
<keyword evidence="6" id="KW-0004">4Fe-4S</keyword>
<evidence type="ECO:0000256" key="11">
    <source>
        <dbReference type="ARBA" id="ARBA00023014"/>
    </source>
</evidence>
<keyword evidence="10 14" id="KW-0408">Iron</keyword>
<dbReference type="Gene3D" id="3.90.79.10">
    <property type="entry name" value="Nucleoside Triphosphate Pyrophosphohydrolase"/>
    <property type="match status" value="1"/>
</dbReference>
<dbReference type="SMART" id="SM00478">
    <property type="entry name" value="ENDO3c"/>
    <property type="match status" value="1"/>
</dbReference>
<dbReference type="InterPro" id="IPR015797">
    <property type="entry name" value="NUDIX_hydrolase-like_dom_sf"/>
</dbReference>
<evidence type="ECO:0000256" key="4">
    <source>
        <dbReference type="ARBA" id="ARBA00012045"/>
    </source>
</evidence>
<comment type="catalytic activity">
    <reaction evidence="1 14">
        <text>Hydrolyzes free adenine bases from 7,8-dihydro-8-oxoguanine:adenine mismatched double-stranded DNA, leaving an apurinic site.</text>
        <dbReference type="EC" id="3.2.2.31"/>
    </reaction>
</comment>
<reference evidence="17" key="1">
    <citation type="journal article" date="2019" name="Int. J. Syst. Evol. Microbiol.">
        <title>The Global Catalogue of Microorganisms (GCM) 10K type strain sequencing project: providing services to taxonomists for standard genome sequencing and annotation.</title>
        <authorList>
            <consortium name="The Broad Institute Genomics Platform"/>
            <consortium name="The Broad Institute Genome Sequencing Center for Infectious Disease"/>
            <person name="Wu L."/>
            <person name="Ma J."/>
        </authorList>
    </citation>
    <scope>NUCLEOTIDE SEQUENCE [LARGE SCALE GENOMIC DNA]</scope>
    <source>
        <strain evidence="17">CCUG 49679</strain>
    </source>
</reference>
<evidence type="ECO:0000256" key="3">
    <source>
        <dbReference type="ARBA" id="ARBA00008343"/>
    </source>
</evidence>
<dbReference type="InterPro" id="IPR044298">
    <property type="entry name" value="MIG/MutY"/>
</dbReference>
<protein>
    <recommendedName>
        <fullName evidence="5 14">Adenine DNA glycosylase</fullName>
        <ecNumber evidence="4 14">3.2.2.31</ecNumber>
    </recommendedName>
</protein>
<evidence type="ECO:0000256" key="12">
    <source>
        <dbReference type="ARBA" id="ARBA00023204"/>
    </source>
</evidence>
<dbReference type="SUPFAM" id="SSF55811">
    <property type="entry name" value="Nudix"/>
    <property type="match status" value="1"/>
</dbReference>
<comment type="cofactor">
    <cofactor evidence="14">
        <name>[4Fe-4S] cluster</name>
        <dbReference type="ChEBI" id="CHEBI:49883"/>
    </cofactor>
    <text evidence="14">Binds 1 [4Fe-4S] cluster.</text>
</comment>
<evidence type="ECO:0000259" key="15">
    <source>
        <dbReference type="SMART" id="SM00478"/>
    </source>
</evidence>
<keyword evidence="9 16" id="KW-0378">Hydrolase</keyword>
<evidence type="ECO:0000313" key="16">
    <source>
        <dbReference type="EMBL" id="MFC6097234.1"/>
    </source>
</evidence>
<dbReference type="InterPro" id="IPR003651">
    <property type="entry name" value="Endonuclease3_FeS-loop_motif"/>
</dbReference>
<sequence length="346" mass="39988">MNFSKTLIKWYLQNKRDLPWRNTTDPYQIWLSEIMLQQTRVAQGLPYFLSFTSSFPTVFDLAKADEEQVLKLWQGLGYYSRARNLHGTAKHIASELNGIFPDNYNDLLKLKGVGEYTAAAIASFSHNEVVPVVDGNVFRVLSRYFDIETDIASSRAKKEFTALAKELIPKDNPAIFNQAIMEFGALQCVPKNPNCEICVLNSGCLALKYNKVNELPVKLKKTKVRNRYFNYIIFSDENQDLIIRKRIEKGIWHNLYEFPLIETESEVDFKTISKLILEEYSGKNMILSIKPLNKSKILHKLSHQHLFVDFYKVEVQGVLEGAISYESMISYPFPIVIYNFIEKDLL</sequence>
<dbReference type="SUPFAM" id="SSF48150">
    <property type="entry name" value="DNA-glycosylase"/>
    <property type="match status" value="1"/>
</dbReference>
<dbReference type="InterPro" id="IPR003265">
    <property type="entry name" value="HhH-GPD_domain"/>
</dbReference>
<dbReference type="InterPro" id="IPR000445">
    <property type="entry name" value="HhH_motif"/>
</dbReference>